<dbReference type="AlphaFoldDB" id="A0AB73NGQ1"/>
<gene>
    <name evidence="1" type="ORF">CBW52_18775</name>
</gene>
<protein>
    <recommendedName>
        <fullName evidence="3">RiboL-PSP-HEPN domain-containing protein</fullName>
    </recommendedName>
</protein>
<evidence type="ECO:0000313" key="1">
    <source>
        <dbReference type="EMBL" id="OVZ78392.1"/>
    </source>
</evidence>
<reference evidence="1 2" key="1">
    <citation type="submission" date="2017-05" db="EMBL/GenBank/DDBJ databases">
        <title>Whole genome sequencing of Yersinia kristensenii.</title>
        <authorList>
            <person name="Campioni F."/>
        </authorList>
    </citation>
    <scope>NUCLEOTIDE SEQUENCE [LARGE SCALE GENOMIC DNA]</scope>
    <source>
        <strain evidence="1 2">CFSAN060538</strain>
    </source>
</reference>
<organism evidence="1 2">
    <name type="scientific">Yersinia kristensenii</name>
    <dbReference type="NCBI Taxonomy" id="28152"/>
    <lineage>
        <taxon>Bacteria</taxon>
        <taxon>Pseudomonadati</taxon>
        <taxon>Pseudomonadota</taxon>
        <taxon>Gammaproteobacteria</taxon>
        <taxon>Enterobacterales</taxon>
        <taxon>Yersiniaceae</taxon>
        <taxon>Yersinia</taxon>
    </lineage>
</organism>
<dbReference type="RefSeq" id="WP_087795777.1">
    <property type="nucleotide sequence ID" value="NZ_CAWNET010000017.1"/>
</dbReference>
<dbReference type="EMBL" id="NHOG01000024">
    <property type="protein sequence ID" value="OVZ78392.1"/>
    <property type="molecule type" value="Genomic_DNA"/>
</dbReference>
<dbReference type="Proteomes" id="UP000195840">
    <property type="component" value="Unassembled WGS sequence"/>
</dbReference>
<proteinExistence type="predicted"/>
<sequence length="266" mass="31463">MSNTKRWYEDMQEHRREEWIRARLSDPDLEDDSAEWKALEKELDNYNNSMGDMARDAEEFALEQYEEQRWLENNPHTNIYTSSISLLDEIIGEGIVHTSETTYKMKIAYCVTIMESCLGDMIKSIVLSDNRYRNYAVYNIEHLRNKEIKLINLIDEDDVVGKSVQEYLTGVLYHKIPIVQEAYKAILQIKKYKDIDTTKINALTTLRHDIVHRNGKTRNGKEMHFEYKDVLEAFETTKIFLTEMKNMISAAVEYHEEKQMNKDLEN</sequence>
<comment type="caution">
    <text evidence="1">The sequence shown here is derived from an EMBL/GenBank/DDBJ whole genome shotgun (WGS) entry which is preliminary data.</text>
</comment>
<name>A0AB73NGQ1_YERKR</name>
<evidence type="ECO:0008006" key="3">
    <source>
        <dbReference type="Google" id="ProtNLM"/>
    </source>
</evidence>
<evidence type="ECO:0000313" key="2">
    <source>
        <dbReference type="Proteomes" id="UP000195840"/>
    </source>
</evidence>
<accession>A0AB73NGQ1</accession>
<keyword evidence="2" id="KW-1185">Reference proteome</keyword>